<dbReference type="OrthoDB" id="335488at2"/>
<evidence type="ECO:0000313" key="3">
    <source>
        <dbReference type="Proteomes" id="UP000232196"/>
    </source>
</evidence>
<dbReference type="RefSeq" id="WP_100707126.1">
    <property type="nucleotide sequence ID" value="NZ_NPDL01000005.1"/>
</dbReference>
<dbReference type="EMBL" id="NPDN01000006">
    <property type="protein sequence ID" value="PJZ25049.1"/>
    <property type="molecule type" value="Genomic_DNA"/>
</dbReference>
<proteinExistence type="predicted"/>
<keyword evidence="3" id="KW-1185">Reference proteome</keyword>
<feature type="region of interest" description="Disordered" evidence="1">
    <location>
        <begin position="85"/>
        <end position="109"/>
    </location>
</feature>
<evidence type="ECO:0000313" key="2">
    <source>
        <dbReference type="EMBL" id="PJZ25049.1"/>
    </source>
</evidence>
<organism evidence="2 3">
    <name type="scientific">Leptospira hartskeerlii</name>
    <dbReference type="NCBI Taxonomy" id="2023177"/>
    <lineage>
        <taxon>Bacteria</taxon>
        <taxon>Pseudomonadati</taxon>
        <taxon>Spirochaetota</taxon>
        <taxon>Spirochaetia</taxon>
        <taxon>Leptospirales</taxon>
        <taxon>Leptospiraceae</taxon>
        <taxon>Leptospira</taxon>
    </lineage>
</organism>
<dbReference type="Proteomes" id="UP000232196">
    <property type="component" value="Unassembled WGS sequence"/>
</dbReference>
<reference evidence="2 3" key="1">
    <citation type="submission" date="2017-07" db="EMBL/GenBank/DDBJ databases">
        <title>Leptospira spp. isolated from tropical soils.</title>
        <authorList>
            <person name="Thibeaux R."/>
            <person name="Iraola G."/>
            <person name="Ferres I."/>
            <person name="Bierque E."/>
            <person name="Girault D."/>
            <person name="Soupe-Gilbert M.-E."/>
            <person name="Picardeau M."/>
            <person name="Goarant C."/>
        </authorList>
    </citation>
    <scope>NUCLEOTIDE SEQUENCE [LARGE SCALE GENOMIC DNA]</scope>
    <source>
        <strain evidence="2 3">MCA1-C-A1</strain>
    </source>
</reference>
<comment type="caution">
    <text evidence="2">The sequence shown here is derived from an EMBL/GenBank/DDBJ whole genome shotgun (WGS) entry which is preliminary data.</text>
</comment>
<evidence type="ECO:0000256" key="1">
    <source>
        <dbReference type="SAM" id="MobiDB-lite"/>
    </source>
</evidence>
<name>A0A2M9XBQ4_9LEPT</name>
<dbReference type="AlphaFoldDB" id="A0A2M9XBQ4"/>
<accession>A0A2M9XBQ4</accession>
<protein>
    <submittedName>
        <fullName evidence="2">Uncharacterized protein</fullName>
    </submittedName>
</protein>
<gene>
    <name evidence="2" type="ORF">CH357_12605</name>
</gene>
<sequence length="121" mass="14059">MRLNEPLSGYGAANDLVRRTMVENPHTLSNVIAQNEKSVREYSIDKKYAVQMYTETFSLSPEYRERLRTSYTQRIGEIEKEIRSFKGPKPEGGKERIFSYDKSGRKTEIRTPTRSTVDYIA</sequence>